<dbReference type="OrthoDB" id="10501268at2759"/>
<feature type="region of interest" description="Disordered" evidence="1">
    <location>
        <begin position="116"/>
        <end position="138"/>
    </location>
</feature>
<evidence type="ECO:0000256" key="1">
    <source>
        <dbReference type="SAM" id="MobiDB-lite"/>
    </source>
</evidence>
<protein>
    <submittedName>
        <fullName evidence="2">Uncharacterized protein</fullName>
    </submittedName>
</protein>
<sequence>MTEASTSAGGKQRALETRMPKRGGYTRPSDGPEPITIEHRAPRPRARSPMPQVTESRKVEERAPRVEFDERTPRTQPRIIQHGIGGLSNTGVEVLTRARSRQDDIQVQGDTWVEIKKNRNTRRVGERPSRPYGPGPSS</sequence>
<dbReference type="Proteomes" id="UP001150904">
    <property type="component" value="Unassembled WGS sequence"/>
</dbReference>
<feature type="compositionally biased region" description="Basic and acidic residues" evidence="1">
    <location>
        <begin position="116"/>
        <end position="129"/>
    </location>
</feature>
<evidence type="ECO:0000313" key="2">
    <source>
        <dbReference type="EMBL" id="KAJ5218323.1"/>
    </source>
</evidence>
<evidence type="ECO:0000313" key="3">
    <source>
        <dbReference type="Proteomes" id="UP001150904"/>
    </source>
</evidence>
<feature type="compositionally biased region" description="Basic and acidic residues" evidence="1">
    <location>
        <begin position="55"/>
        <end position="73"/>
    </location>
</feature>
<comment type="caution">
    <text evidence="2">The sequence shown here is derived from an EMBL/GenBank/DDBJ whole genome shotgun (WGS) entry which is preliminary data.</text>
</comment>
<dbReference type="RefSeq" id="XP_058312896.1">
    <property type="nucleotide sequence ID" value="XM_058447485.1"/>
</dbReference>
<reference evidence="2" key="1">
    <citation type="submission" date="2022-12" db="EMBL/GenBank/DDBJ databases">
        <authorList>
            <person name="Petersen C."/>
        </authorList>
    </citation>
    <scope>NUCLEOTIDE SEQUENCE</scope>
    <source>
        <strain evidence="2">IBT 15544</strain>
    </source>
</reference>
<dbReference type="AlphaFoldDB" id="A0A9W9NEE9"/>
<reference evidence="2" key="2">
    <citation type="journal article" date="2023" name="IMA Fungus">
        <title>Comparative genomic study of the Penicillium genus elucidates a diverse pangenome and 15 lateral gene transfer events.</title>
        <authorList>
            <person name="Petersen C."/>
            <person name="Sorensen T."/>
            <person name="Nielsen M.R."/>
            <person name="Sondergaard T.E."/>
            <person name="Sorensen J.L."/>
            <person name="Fitzpatrick D.A."/>
            <person name="Frisvad J.C."/>
            <person name="Nielsen K.L."/>
        </authorList>
    </citation>
    <scope>NUCLEOTIDE SEQUENCE</scope>
    <source>
        <strain evidence="2">IBT 15544</strain>
    </source>
</reference>
<name>A0A9W9NEE9_9EURO</name>
<dbReference type="EMBL" id="JAPQKR010000004">
    <property type="protein sequence ID" value="KAJ5218323.1"/>
    <property type="molecule type" value="Genomic_DNA"/>
</dbReference>
<gene>
    <name evidence="2" type="ORF">N7498_000422</name>
</gene>
<keyword evidence="3" id="KW-1185">Reference proteome</keyword>
<organism evidence="2 3">
    <name type="scientific">Penicillium cinerascens</name>
    <dbReference type="NCBI Taxonomy" id="70096"/>
    <lineage>
        <taxon>Eukaryota</taxon>
        <taxon>Fungi</taxon>
        <taxon>Dikarya</taxon>
        <taxon>Ascomycota</taxon>
        <taxon>Pezizomycotina</taxon>
        <taxon>Eurotiomycetes</taxon>
        <taxon>Eurotiomycetidae</taxon>
        <taxon>Eurotiales</taxon>
        <taxon>Aspergillaceae</taxon>
        <taxon>Penicillium</taxon>
    </lineage>
</organism>
<feature type="region of interest" description="Disordered" evidence="1">
    <location>
        <begin position="1"/>
        <end position="85"/>
    </location>
</feature>
<proteinExistence type="predicted"/>
<accession>A0A9W9NEE9</accession>
<dbReference type="GeneID" id="83174785"/>